<dbReference type="OrthoDB" id="3241054at2759"/>
<feature type="chain" id="PRO_5001587484" evidence="2">
    <location>
        <begin position="23"/>
        <end position="291"/>
    </location>
</feature>
<gene>
    <name evidence="3" type="ORF">BN946_scf184830.g5</name>
</gene>
<reference evidence="3" key="1">
    <citation type="submission" date="2014-01" db="EMBL/GenBank/DDBJ databases">
        <title>The genome of the white-rot fungus Pycnoporus cinnabarinus: a basidiomycete model with a versatile arsenal for lignocellulosic biomass breakdown.</title>
        <authorList>
            <person name="Levasseur A."/>
            <person name="Lomascolo A."/>
            <person name="Ruiz-Duenas F.J."/>
            <person name="Uzan E."/>
            <person name="Piumi F."/>
            <person name="Kues U."/>
            <person name="Ram A.F.J."/>
            <person name="Murat C."/>
            <person name="Haon M."/>
            <person name="Benoit I."/>
            <person name="Arfi Y."/>
            <person name="Chevret D."/>
            <person name="Drula E."/>
            <person name="Kwon M.J."/>
            <person name="Gouret P."/>
            <person name="Lesage-Meessen L."/>
            <person name="Lombard V."/>
            <person name="Mariette J."/>
            <person name="Noirot C."/>
            <person name="Park J."/>
            <person name="Patyshakuliyeva A."/>
            <person name="Wieneger R.A.B."/>
            <person name="Wosten H.A.B."/>
            <person name="Martin F."/>
            <person name="Coutinho P.M."/>
            <person name="de Vries R."/>
            <person name="Martinez A.T."/>
            <person name="Klopp C."/>
            <person name="Pontarotti P."/>
            <person name="Henrissat B."/>
            <person name="Record E."/>
        </authorList>
    </citation>
    <scope>NUCLEOTIDE SEQUENCE [LARGE SCALE GENOMIC DNA]</scope>
    <source>
        <strain evidence="3">BRFM137</strain>
    </source>
</reference>
<dbReference type="PANTHER" id="PTHR34618">
    <property type="entry name" value="SURFACE PROTEIN MAS1, PUTATIVE-RELATED"/>
    <property type="match status" value="1"/>
</dbReference>
<dbReference type="AlphaFoldDB" id="A0A060SEY8"/>
<keyword evidence="4" id="KW-1185">Reference proteome</keyword>
<comment type="caution">
    <text evidence="3">The sequence shown here is derived from an EMBL/GenBank/DDBJ whole genome shotgun (WGS) entry which is preliminary data.</text>
</comment>
<evidence type="ECO:0000313" key="4">
    <source>
        <dbReference type="Proteomes" id="UP000029665"/>
    </source>
</evidence>
<dbReference type="HOGENOM" id="CLU_076643_0_0_1"/>
<feature type="compositionally biased region" description="Low complexity" evidence="1">
    <location>
        <begin position="237"/>
        <end position="254"/>
    </location>
</feature>
<dbReference type="OMA" id="AKPCGNA"/>
<name>A0A060SEY8_PYCCI</name>
<accession>A0A060SEY8</accession>
<evidence type="ECO:0000256" key="1">
    <source>
        <dbReference type="SAM" id="MobiDB-lite"/>
    </source>
</evidence>
<sequence>MFSKSVIALASVILSISLQAHAHAGVTPALGVAGTFARSDVQRPSTAKPCGNTNIAQTIDSSTAITAAANGTFAATITNFNAGVDGSRQVTAQIDPTGTGKSFTAATVLQNGDKNPTDVGSQQLVVQLPAGTACSGGATGDKCLVSFVTAGGFGNCVVVQSATAGAAAGNGAAAGTAAAGTAAAGTAASGTAAAGTTSAAGTTGTTTTKGKGKKHSKAAKQAATAAAQAKAAQAANAQTANAQAANSQAASAQGLAKAGQHKVKEARDVYAVGSRAARALRRAEEAAQELA</sequence>
<keyword evidence="2" id="KW-0732">Signal</keyword>
<feature type="signal peptide" evidence="2">
    <location>
        <begin position="1"/>
        <end position="22"/>
    </location>
</feature>
<proteinExistence type="predicted"/>
<organism evidence="3 4">
    <name type="scientific">Pycnoporus cinnabarinus</name>
    <name type="common">Cinnabar-red polypore</name>
    <name type="synonym">Trametes cinnabarina</name>
    <dbReference type="NCBI Taxonomy" id="5643"/>
    <lineage>
        <taxon>Eukaryota</taxon>
        <taxon>Fungi</taxon>
        <taxon>Dikarya</taxon>
        <taxon>Basidiomycota</taxon>
        <taxon>Agaricomycotina</taxon>
        <taxon>Agaricomycetes</taxon>
        <taxon>Polyporales</taxon>
        <taxon>Polyporaceae</taxon>
        <taxon>Trametes</taxon>
    </lineage>
</organism>
<dbReference type="InterPro" id="IPR021476">
    <property type="entry name" value="Egh16-like"/>
</dbReference>
<dbReference type="Proteomes" id="UP000029665">
    <property type="component" value="Unassembled WGS sequence"/>
</dbReference>
<dbReference type="EMBL" id="CCBP010000096">
    <property type="protein sequence ID" value="CDO70973.1"/>
    <property type="molecule type" value="Genomic_DNA"/>
</dbReference>
<feature type="compositionally biased region" description="Low complexity" evidence="1">
    <location>
        <begin position="192"/>
        <end position="209"/>
    </location>
</feature>
<dbReference type="STRING" id="5643.A0A060SEY8"/>
<evidence type="ECO:0000256" key="2">
    <source>
        <dbReference type="SAM" id="SignalP"/>
    </source>
</evidence>
<dbReference type="PANTHER" id="PTHR34618:SF4">
    <property type="entry name" value="CAS1"/>
    <property type="match status" value="1"/>
</dbReference>
<feature type="region of interest" description="Disordered" evidence="1">
    <location>
        <begin position="237"/>
        <end position="267"/>
    </location>
</feature>
<evidence type="ECO:0000313" key="3">
    <source>
        <dbReference type="EMBL" id="CDO70973.1"/>
    </source>
</evidence>
<feature type="region of interest" description="Disordered" evidence="1">
    <location>
        <begin position="192"/>
        <end position="221"/>
    </location>
</feature>
<protein>
    <submittedName>
        <fullName evidence="3">Uncharacterized protein</fullName>
    </submittedName>
</protein>